<proteinExistence type="predicted"/>
<dbReference type="Gene3D" id="3.30.750.24">
    <property type="entry name" value="STAS domain"/>
    <property type="match status" value="1"/>
</dbReference>
<reference evidence="2 3" key="1">
    <citation type="journal article" date="2017" name="Int. J. Syst. Evol. Microbiol.">
        <title>Aquarickettsiella crustaci n. gen. n. sp. (Gammaproteobacteria: Legionellales: Coxiellaceae); a bacterial pathogen of the freshwater crustacean: Gammarus fossarum (Malacostraca: Amphipoda).</title>
        <authorList>
            <person name="Bojko J."/>
            <person name="Dunn A.M."/>
            <person name="Stebbing P.D."/>
            <person name="Van Aerle R."/>
            <person name="Bacela-Spychalska K."/>
            <person name="Bean T.P."/>
            <person name="Stentiford G.D."/>
        </authorList>
    </citation>
    <scope>NUCLEOTIDE SEQUENCE [LARGE SCALE GENOMIC DNA]</scope>
    <source>
        <strain evidence="2">RA15029</strain>
    </source>
</reference>
<evidence type="ECO:0000313" key="3">
    <source>
        <dbReference type="Proteomes" id="UP000226429"/>
    </source>
</evidence>
<name>A0A370CHL9_9COXI</name>
<gene>
    <name evidence="2" type="ORF">CFE62_003905</name>
</gene>
<comment type="caution">
    <text evidence="2">The sequence shown here is derived from an EMBL/GenBank/DDBJ whole genome shotgun (WGS) entry which is preliminary data.</text>
</comment>
<dbReference type="CDD" id="cd07043">
    <property type="entry name" value="STAS_anti-anti-sigma_factors"/>
    <property type="match status" value="1"/>
</dbReference>
<dbReference type="SUPFAM" id="SSF52091">
    <property type="entry name" value="SpoIIaa-like"/>
    <property type="match status" value="1"/>
</dbReference>
<feature type="domain" description="STAS" evidence="1">
    <location>
        <begin position="16"/>
        <end position="102"/>
    </location>
</feature>
<organism evidence="2 3">
    <name type="scientific">Candidatus Aquirickettsiella gammari</name>
    <dbReference type="NCBI Taxonomy" id="2016198"/>
    <lineage>
        <taxon>Bacteria</taxon>
        <taxon>Pseudomonadati</taxon>
        <taxon>Pseudomonadota</taxon>
        <taxon>Gammaproteobacteria</taxon>
        <taxon>Legionellales</taxon>
        <taxon>Coxiellaceae</taxon>
        <taxon>Candidatus Aquirickettsiella</taxon>
    </lineage>
</organism>
<evidence type="ECO:0000313" key="2">
    <source>
        <dbReference type="EMBL" id="RDH40381.1"/>
    </source>
</evidence>
<keyword evidence="3" id="KW-1185">Reference proteome</keyword>
<sequence length="102" mass="11528">MIKPSFECKKNHNYVLSGILSVDTVPALWQQSQDILKLSKGSLLTFNLEHVTQSDSSGVALLISWTRMLNRRDQKICFVCLPSQMLAIIQVSDLEKILPIKI</sequence>
<dbReference type="InterPro" id="IPR058548">
    <property type="entry name" value="MlaB-like_STAS"/>
</dbReference>
<reference evidence="2 3" key="2">
    <citation type="journal article" date="2018" name="J. Invertebr. Pathol.">
        <title>'Candidatus Aquirickettsiella gammari' (Gammaproteobacteria: Legionellales: Coxiellaceae): A bacterial pathogen of the freshwater crustacean Gammarus fossarum (Malacostraca: Amphipoda).</title>
        <authorList>
            <person name="Bojko J."/>
            <person name="Dunn A.M."/>
            <person name="Stebbing P.D."/>
            <person name="van Aerle R."/>
            <person name="Bacela-Spychalska K."/>
            <person name="Bean T.P."/>
            <person name="Urrutia A."/>
            <person name="Stentiford G.D."/>
        </authorList>
    </citation>
    <scope>NUCLEOTIDE SEQUENCE [LARGE SCALE GENOMIC DNA]</scope>
    <source>
        <strain evidence="2">RA15029</strain>
    </source>
</reference>
<dbReference type="EMBL" id="NMOS02000009">
    <property type="protein sequence ID" value="RDH40381.1"/>
    <property type="molecule type" value="Genomic_DNA"/>
</dbReference>
<dbReference type="AlphaFoldDB" id="A0A370CHL9"/>
<dbReference type="Pfam" id="PF13466">
    <property type="entry name" value="STAS_2"/>
    <property type="match status" value="1"/>
</dbReference>
<dbReference type="Proteomes" id="UP000226429">
    <property type="component" value="Unassembled WGS sequence"/>
</dbReference>
<dbReference type="PROSITE" id="PS50801">
    <property type="entry name" value="STAS"/>
    <property type="match status" value="1"/>
</dbReference>
<dbReference type="InterPro" id="IPR036513">
    <property type="entry name" value="STAS_dom_sf"/>
</dbReference>
<accession>A0A370CHL9</accession>
<protein>
    <submittedName>
        <fullName evidence="2">STAS domain-containing protein</fullName>
    </submittedName>
</protein>
<dbReference type="InterPro" id="IPR002645">
    <property type="entry name" value="STAS_dom"/>
</dbReference>
<evidence type="ECO:0000259" key="1">
    <source>
        <dbReference type="PROSITE" id="PS50801"/>
    </source>
</evidence>